<evidence type="ECO:0000256" key="1">
    <source>
        <dbReference type="SAM" id="MobiDB-lite"/>
    </source>
</evidence>
<dbReference type="CDD" id="cd19757">
    <property type="entry name" value="Bbox1"/>
    <property type="match status" value="1"/>
</dbReference>
<feature type="compositionally biased region" description="Basic and acidic residues" evidence="1">
    <location>
        <begin position="1092"/>
        <end position="1108"/>
    </location>
</feature>
<evidence type="ECO:0000313" key="4">
    <source>
        <dbReference type="Proteomes" id="UP001221142"/>
    </source>
</evidence>
<feature type="region of interest" description="Disordered" evidence="1">
    <location>
        <begin position="57"/>
        <end position="80"/>
    </location>
</feature>
<protein>
    <recommendedName>
        <fullName evidence="2">CxC2-like cysteine cluster KDZ transposase-associated domain-containing protein</fullName>
    </recommendedName>
</protein>
<dbReference type="PANTHER" id="PTHR33104:SF2">
    <property type="entry name" value="CXC3 LIKE CYSTEINE CLUSTER DOMAIN-CONTAINING PROTEIN"/>
    <property type="match status" value="1"/>
</dbReference>
<feature type="compositionally biased region" description="Basic residues" evidence="1">
    <location>
        <begin position="1"/>
        <end position="10"/>
    </location>
</feature>
<evidence type="ECO:0000259" key="2">
    <source>
        <dbReference type="Pfam" id="PF18803"/>
    </source>
</evidence>
<dbReference type="Pfam" id="PF18758">
    <property type="entry name" value="KDZ"/>
    <property type="match status" value="1"/>
</dbReference>
<dbReference type="PANTHER" id="PTHR33104">
    <property type="entry name" value="SI:DKEY-29D5.2"/>
    <property type="match status" value="1"/>
</dbReference>
<dbReference type="InterPro" id="IPR041457">
    <property type="entry name" value="CxC2_KDZ-assoc"/>
</dbReference>
<feature type="compositionally biased region" description="Basic and acidic residues" evidence="1">
    <location>
        <begin position="926"/>
        <end position="937"/>
    </location>
</feature>
<name>A0AAD7AY57_9AGAR</name>
<reference evidence="3" key="1">
    <citation type="submission" date="2023-03" db="EMBL/GenBank/DDBJ databases">
        <title>Massive genome expansion in bonnet fungi (Mycena s.s.) driven by repeated elements and novel gene families across ecological guilds.</title>
        <authorList>
            <consortium name="Lawrence Berkeley National Laboratory"/>
            <person name="Harder C.B."/>
            <person name="Miyauchi S."/>
            <person name="Viragh M."/>
            <person name="Kuo A."/>
            <person name="Thoen E."/>
            <person name="Andreopoulos B."/>
            <person name="Lu D."/>
            <person name="Skrede I."/>
            <person name="Drula E."/>
            <person name="Henrissat B."/>
            <person name="Morin E."/>
            <person name="Kohler A."/>
            <person name="Barry K."/>
            <person name="LaButti K."/>
            <person name="Morin E."/>
            <person name="Salamov A."/>
            <person name="Lipzen A."/>
            <person name="Mereny Z."/>
            <person name="Hegedus B."/>
            <person name="Baldrian P."/>
            <person name="Stursova M."/>
            <person name="Weitz H."/>
            <person name="Taylor A."/>
            <person name="Grigoriev I.V."/>
            <person name="Nagy L.G."/>
            <person name="Martin F."/>
            <person name="Kauserud H."/>
        </authorList>
    </citation>
    <scope>NUCLEOTIDE SEQUENCE</scope>
    <source>
        <strain evidence="3">9284</strain>
    </source>
</reference>
<feature type="region of interest" description="Disordered" evidence="1">
    <location>
        <begin position="1087"/>
        <end position="1122"/>
    </location>
</feature>
<proteinExistence type="predicted"/>
<feature type="region of interest" description="Disordered" evidence="1">
    <location>
        <begin position="1"/>
        <end position="30"/>
    </location>
</feature>
<feature type="compositionally biased region" description="Polar residues" evidence="1">
    <location>
        <begin position="59"/>
        <end position="80"/>
    </location>
</feature>
<organism evidence="3 4">
    <name type="scientific">Roridomyces roridus</name>
    <dbReference type="NCBI Taxonomy" id="1738132"/>
    <lineage>
        <taxon>Eukaryota</taxon>
        <taxon>Fungi</taxon>
        <taxon>Dikarya</taxon>
        <taxon>Basidiomycota</taxon>
        <taxon>Agaricomycotina</taxon>
        <taxon>Agaricomycetes</taxon>
        <taxon>Agaricomycetidae</taxon>
        <taxon>Agaricales</taxon>
        <taxon>Marasmiineae</taxon>
        <taxon>Mycenaceae</taxon>
        <taxon>Roridomyces</taxon>
    </lineage>
</organism>
<accession>A0AAD7AY57</accession>
<dbReference type="AlphaFoldDB" id="A0AAD7AY57"/>
<sequence>MPPRQKKQARRPTTLAAAATVTVGGSDSDSSDDYQVVLVRAVKEGLSADGRRILRQAQPVATSSSPVKRQRSGPTQSVQAVTTDTHWLGEERYDLQDGIWGEEWTENTEQSPPRVKRADEAMARWHTELRDTYLDTLLWRDGRGKSGDICPRCIGSGRAALFRCEDCCGGEMLCSDCCVSSHAHLPLHTIAKWNGAFFARHNLKSMGLRVQLGHHANGRCSAPHPAHEGFIVLHDNGFHEVAVDFCGCELQLQAESRSPQFLHHHLQLLRFGWYPSTDKRPRTCATFTALDRFTLYSHQSKMTAYDFYCVLERLTDNTGVEPPDRYEPFLRMARQWRHLLLLKRGGRGHAESGSTGTSPGELAVLCPVCPRPGVNLPEGFENAAPEDQCLYVMVLALDACFRLKRRIISSELRDPGLGTGWAYVVEPEEYRKYLLTVTDQKEMSTCSGLAALDYANTKFSRGYATTGVVMGVCARHEFVQPNGVGDLQKGERFANTDWVFASILRHLDPRIRKIVSYDIVCQWAIYVLERLKELPPLIRLAMLLELFRFVIPKMHIHGHTRDCQVRYSLNYVPGSGQTDGEGIERPWASIGGIATSTRVSGPGARHDALDCHWSFWNWLKTIGLPDLLRRRLDVARKEEIVQLQAFSAFTQQQEDRAPVWRKMVEEYEADGSKPNPYEATVKGLTEAEVRKRLEEEDEKEVAAGRTRVHNVSPCAFVTLGLELEDSQRKIRLQVELKKASSAVSSKESLKQLRSKFNRRLTRFRTLQATYQPAAILALTSRDVPAEELPEQVPLMLPSALPTHLQQSPGCMAGLADVENALREGQCNAALVRLRNQLHMKSRLLLYKKNHSRHQAQNTRSRTLVARNESKIRAHSEKFQMGWQARLSLAGGDETAVGWPRLRKVDIRCMENADDLAKKGEKRKRATDRAQQLRREGGLPEEDVEMGDGEEGPVRGGEKFREVSWIWTMAGTSGTDVDLDEALCIEYAKTWARSRRWKEERRMLEEEWRRLLATHQYRERLWQVRGAAVGVGVIDAEIAEGKVAYAAKQAHLCRELHQRAEAVRTAAPLRRGQKRHRPEVLPYGFSAATVEEGEGHVSDGEGSDGRGDVDSDEELLMGGEVDE</sequence>
<dbReference type="Proteomes" id="UP001221142">
    <property type="component" value="Unassembled WGS sequence"/>
</dbReference>
<dbReference type="InterPro" id="IPR040521">
    <property type="entry name" value="KDZ"/>
</dbReference>
<feature type="domain" description="CxC2-like cysteine cluster KDZ transposase-associated" evidence="2">
    <location>
        <begin position="203"/>
        <end position="319"/>
    </location>
</feature>
<dbReference type="Pfam" id="PF18803">
    <property type="entry name" value="CxC2"/>
    <property type="match status" value="1"/>
</dbReference>
<keyword evidence="4" id="KW-1185">Reference proteome</keyword>
<feature type="region of interest" description="Disordered" evidence="1">
    <location>
        <begin position="916"/>
        <end position="955"/>
    </location>
</feature>
<feature type="compositionally biased region" description="Low complexity" evidence="1">
    <location>
        <begin position="13"/>
        <end position="28"/>
    </location>
</feature>
<dbReference type="EMBL" id="JARKIF010000116">
    <property type="protein sequence ID" value="KAJ7604073.1"/>
    <property type="molecule type" value="Genomic_DNA"/>
</dbReference>
<evidence type="ECO:0000313" key="3">
    <source>
        <dbReference type="EMBL" id="KAJ7604073.1"/>
    </source>
</evidence>
<comment type="caution">
    <text evidence="3">The sequence shown here is derived from an EMBL/GenBank/DDBJ whole genome shotgun (WGS) entry which is preliminary data.</text>
</comment>
<feature type="compositionally biased region" description="Acidic residues" evidence="1">
    <location>
        <begin position="1109"/>
        <end position="1122"/>
    </location>
</feature>
<feature type="compositionally biased region" description="Acidic residues" evidence="1">
    <location>
        <begin position="938"/>
        <end position="950"/>
    </location>
</feature>
<gene>
    <name evidence="3" type="ORF">FB45DRAFT_1044201</name>
</gene>